<protein>
    <submittedName>
        <fullName evidence="10">Ca2+-binding protein, RTX toxin-related</fullName>
    </submittedName>
</protein>
<dbReference type="InterPro" id="IPR028992">
    <property type="entry name" value="Hedgehog/Intein_dom"/>
</dbReference>
<dbReference type="Gene3D" id="2.170.16.10">
    <property type="entry name" value="Hedgehog/Intein (Hint) domain"/>
    <property type="match status" value="1"/>
</dbReference>
<keyword evidence="5" id="KW-0677">Repeat</keyword>
<dbReference type="AlphaFoldDB" id="A0A1H3NZA5"/>
<evidence type="ECO:0000256" key="5">
    <source>
        <dbReference type="ARBA" id="ARBA00022737"/>
    </source>
</evidence>
<dbReference type="Gene3D" id="2.150.10.10">
    <property type="entry name" value="Serralysin-like metalloprotease, C-terminal"/>
    <property type="match status" value="4"/>
</dbReference>
<keyword evidence="6" id="KW-0843">Virulence</keyword>
<dbReference type="Proteomes" id="UP000198914">
    <property type="component" value="Unassembled WGS sequence"/>
</dbReference>
<feature type="compositionally biased region" description="Low complexity" evidence="8">
    <location>
        <begin position="446"/>
        <end position="455"/>
    </location>
</feature>
<dbReference type="PANTHER" id="PTHR38340">
    <property type="entry name" value="S-LAYER PROTEIN"/>
    <property type="match status" value="1"/>
</dbReference>
<evidence type="ECO:0000256" key="4">
    <source>
        <dbReference type="ARBA" id="ARBA00022656"/>
    </source>
</evidence>
<sequence>MTFPTTPADKTLIDFNDQGAGTIIDGQYSVDGVTISSINHDGSIDSQNPPMIFDSACPTGGDWDLATSNLGKVLILSEDRDSHDPDDNASGGIFKFDFDGDVTVHSLTLLDVEEGASIKVYDEHSNLLKEVDIYTSNNGQYVADISVDDAAYMTIELCGSGAVDNLSFTKGPALDGVVNGTGGDDLINLVYVDAQGDRIDNNDALGVEGTTGDEDLVLAGAGNDTVYAGAADDIVRGESGDDVLDGGAGNDVLEGGDGDDEIDGGVGNDRIEGGDGADTIRGGDGDDLIVGFDSVSIKDGDTTVMEDDGADDLLIGGFGDDTILGGDGDDTIRGDDEFGNCPTGASTYFEEWAQDISNVVFYFDTDGDGVFDVQVKVDDFPDDGSGTFISNDLDDFYGQLAAFAADGGSVPSDATVLGVSIKGGTQPTKYFAVDGNANGELPDPGPTNNTGPGNDAELSYGDFFSTYDPAASNGSGSETFNDLIDGANGADLIFGDKGDDTIFGGAGDDTIDGGIGNDLIDGGTGNDLIEGGDGNDTIDGGSGGDTLHGGAGEDQIEGGTGNDSITGGDGNDTIRGNGGDDTLDGGAGDDSVSGSANDDLLFGSDGNDEVFGSGGNDTLDGGAGDDEVRGGKGEDRVSGGDGNDTVTGSDGNDTIDGGDGADTIDGGDDRDLILGATTGDMIDGGSGGDDFDTLDLTGSDVAFIDYDPENVENGVVNFRDGTTAQFEDIEAVIPCFTPGTLIATPKGEVAVEALQVGDRVITRDNGIQLIRWVGKRDMTAAELSQNGALRAVMIGKGALGHGLPERDMVVSPQHRVLIANDETMLYFDEREVLVAAKHLVGRPGVERMGATDITYHHVMFDNHEVILSDGAWTESFQPGDHSLKGLGKAQREEIFAIFPELREHEGREGYPAARRMLKRREAEFLVR</sequence>
<dbReference type="PANTHER" id="PTHR38340:SF1">
    <property type="entry name" value="S-LAYER PROTEIN"/>
    <property type="match status" value="1"/>
</dbReference>
<name>A0A1H3NZA5_9RHOB</name>
<evidence type="ECO:0000256" key="1">
    <source>
        <dbReference type="ARBA" id="ARBA00004370"/>
    </source>
</evidence>
<dbReference type="STRING" id="1244108.SAMN05444004_104176"/>
<evidence type="ECO:0000256" key="6">
    <source>
        <dbReference type="ARBA" id="ARBA00023026"/>
    </source>
</evidence>
<dbReference type="RefSeq" id="WP_280140291.1">
    <property type="nucleotide sequence ID" value="NZ_FNPX01000004.1"/>
</dbReference>
<gene>
    <name evidence="10" type="ORF">SAMN05444004_104176</name>
</gene>
<dbReference type="InterPro" id="IPR001343">
    <property type="entry name" value="Hemolysn_Ca-bd"/>
</dbReference>
<dbReference type="Pfam" id="PF13403">
    <property type="entry name" value="Hint_2"/>
    <property type="match status" value="1"/>
</dbReference>
<dbReference type="PRINTS" id="PR00313">
    <property type="entry name" value="CABNDNGRPT"/>
</dbReference>
<keyword evidence="3" id="KW-0964">Secreted</keyword>
<dbReference type="InterPro" id="IPR018511">
    <property type="entry name" value="Hemolysin-typ_Ca-bd_CS"/>
</dbReference>
<dbReference type="PRINTS" id="PR01488">
    <property type="entry name" value="RTXTOXINA"/>
</dbReference>
<evidence type="ECO:0000256" key="3">
    <source>
        <dbReference type="ARBA" id="ARBA00022525"/>
    </source>
</evidence>
<feature type="domain" description="Hedgehog/Intein (Hint)" evidence="9">
    <location>
        <begin position="734"/>
        <end position="880"/>
    </location>
</feature>
<dbReference type="SUPFAM" id="SSF51120">
    <property type="entry name" value="beta-Roll"/>
    <property type="match status" value="4"/>
</dbReference>
<feature type="compositionally biased region" description="Basic and acidic residues" evidence="8">
    <location>
        <begin position="626"/>
        <end position="638"/>
    </location>
</feature>
<feature type="region of interest" description="Disordered" evidence="8">
    <location>
        <begin position="524"/>
        <end position="668"/>
    </location>
</feature>
<feature type="region of interest" description="Disordered" evidence="8">
    <location>
        <begin position="238"/>
        <end position="282"/>
    </location>
</feature>
<dbReference type="GO" id="GO:0005576">
    <property type="term" value="C:extracellular region"/>
    <property type="evidence" value="ECO:0007669"/>
    <property type="project" value="UniProtKB-SubCell"/>
</dbReference>
<keyword evidence="7" id="KW-0472">Membrane</keyword>
<dbReference type="PROSITE" id="PS00330">
    <property type="entry name" value="HEMOLYSIN_CALCIUM"/>
    <property type="match status" value="8"/>
</dbReference>
<feature type="region of interest" description="Disordered" evidence="8">
    <location>
        <begin position="435"/>
        <end position="457"/>
    </location>
</feature>
<evidence type="ECO:0000256" key="7">
    <source>
        <dbReference type="ARBA" id="ARBA00023136"/>
    </source>
</evidence>
<comment type="subcellular location">
    <subcellularLocation>
        <location evidence="1">Membrane</location>
    </subcellularLocation>
    <subcellularLocation>
        <location evidence="2">Secreted</location>
    </subcellularLocation>
</comment>
<accession>A0A1H3NZA5</accession>
<keyword evidence="4" id="KW-0800">Toxin</keyword>
<proteinExistence type="predicted"/>
<feature type="compositionally biased region" description="Acidic residues" evidence="8">
    <location>
        <begin position="254"/>
        <end position="263"/>
    </location>
</feature>
<dbReference type="InterPro" id="IPR011049">
    <property type="entry name" value="Serralysin-like_metalloprot_C"/>
</dbReference>
<evidence type="ECO:0000313" key="11">
    <source>
        <dbReference type="Proteomes" id="UP000198914"/>
    </source>
</evidence>
<reference evidence="11" key="1">
    <citation type="submission" date="2016-10" db="EMBL/GenBank/DDBJ databases">
        <authorList>
            <person name="Varghese N."/>
            <person name="Submissions S."/>
        </authorList>
    </citation>
    <scope>NUCLEOTIDE SEQUENCE [LARGE SCALE GENOMIC DNA]</scope>
    <source>
        <strain evidence="11">DSM 100420</strain>
    </source>
</reference>
<dbReference type="GO" id="GO:0005509">
    <property type="term" value="F:calcium ion binding"/>
    <property type="evidence" value="ECO:0007669"/>
    <property type="project" value="InterPro"/>
</dbReference>
<dbReference type="InterPro" id="IPR036844">
    <property type="entry name" value="Hint_dom_sf"/>
</dbReference>
<dbReference type="GO" id="GO:0090729">
    <property type="term" value="F:toxin activity"/>
    <property type="evidence" value="ECO:0007669"/>
    <property type="project" value="UniProtKB-KW"/>
</dbReference>
<evidence type="ECO:0000259" key="9">
    <source>
        <dbReference type="Pfam" id="PF13403"/>
    </source>
</evidence>
<dbReference type="PROSITE" id="PS50817">
    <property type="entry name" value="INTEIN_N_TER"/>
    <property type="match status" value="1"/>
</dbReference>
<dbReference type="GO" id="GO:0016539">
    <property type="term" value="P:intein-mediated protein splicing"/>
    <property type="evidence" value="ECO:0007669"/>
    <property type="project" value="InterPro"/>
</dbReference>
<dbReference type="Pfam" id="PF00353">
    <property type="entry name" value="HemolysinCabind"/>
    <property type="match status" value="5"/>
</dbReference>
<dbReference type="SUPFAM" id="SSF51294">
    <property type="entry name" value="Hedgehog/intein (Hint) domain"/>
    <property type="match status" value="1"/>
</dbReference>
<organism evidence="10 11">
    <name type="scientific">Jannaschia faecimaris</name>
    <dbReference type="NCBI Taxonomy" id="1244108"/>
    <lineage>
        <taxon>Bacteria</taxon>
        <taxon>Pseudomonadati</taxon>
        <taxon>Pseudomonadota</taxon>
        <taxon>Alphaproteobacteria</taxon>
        <taxon>Rhodobacterales</taxon>
        <taxon>Roseobacteraceae</taxon>
        <taxon>Jannaschia</taxon>
    </lineage>
</organism>
<dbReference type="InterPro" id="IPR003995">
    <property type="entry name" value="RTX_toxin_determinant-A"/>
</dbReference>
<evidence type="ECO:0000256" key="8">
    <source>
        <dbReference type="SAM" id="MobiDB-lite"/>
    </source>
</evidence>
<dbReference type="GO" id="GO:0016020">
    <property type="term" value="C:membrane"/>
    <property type="evidence" value="ECO:0007669"/>
    <property type="project" value="UniProtKB-SubCell"/>
</dbReference>
<evidence type="ECO:0000313" key="10">
    <source>
        <dbReference type="EMBL" id="SDY94207.1"/>
    </source>
</evidence>
<keyword evidence="11" id="KW-1185">Reference proteome</keyword>
<dbReference type="InterPro" id="IPR050557">
    <property type="entry name" value="RTX_toxin/Mannuronan_C5-epim"/>
</dbReference>
<evidence type="ECO:0000256" key="2">
    <source>
        <dbReference type="ARBA" id="ARBA00004613"/>
    </source>
</evidence>
<feature type="compositionally biased region" description="Gly residues" evidence="8">
    <location>
        <begin position="540"/>
        <end position="552"/>
    </location>
</feature>
<dbReference type="EMBL" id="FNPX01000004">
    <property type="protein sequence ID" value="SDY94207.1"/>
    <property type="molecule type" value="Genomic_DNA"/>
</dbReference>
<feature type="compositionally biased region" description="Low complexity" evidence="8">
    <location>
        <begin position="589"/>
        <end position="599"/>
    </location>
</feature>
<dbReference type="InterPro" id="IPR006141">
    <property type="entry name" value="Intein_N"/>
</dbReference>